<gene>
    <name evidence="10" type="ORF">ACH5RR_038093</name>
</gene>
<feature type="transmembrane region" description="Helical" evidence="9">
    <location>
        <begin position="24"/>
        <end position="44"/>
    </location>
</feature>
<evidence type="ECO:0000256" key="2">
    <source>
        <dbReference type="ARBA" id="ARBA00005484"/>
    </source>
</evidence>
<sequence>MGPIEQVRLTVSPTDNPNLPVLTIRTWILGILSCVLLAFVNTFFGYRQNSLFVGSVAAQIVTLPLGKLMAATFPSKNIKLPFTNWSFSLNPGDFNLKEHVLITIFAGCGANGVYALSIVTIVKAFYHRKLNPLAAFLLTQTTMLLGYGWAGMHRKVLVDSPYMWWPENLVQVSLFRTLHEKEKRLKGGLSRLQFFSLVFTTSFAYYVVPGYFFPTISCISVACLIWKKNVVAQQIGSGVHAYWSNIYEAKKFPFYSTKTFDVNGHIYNISRILNEETFTFDAAGYNSYSKLYLSVFFAMSYGVSFATLAATISHVALFYSGTIWDLTTKTATTLKGKMGDVHTRLMKKNYKAVPCWWFLVILVVVFALSILGCEGFGKQLQLPWWGLALPCAIAFFFSLPIGVIQATTNQQTGLNVITEMVIGYIYPGSPLANVSFKTYGYISMTQAMYFLSDFKIGHYMKIPPRSMFLVQLIGTLVSSSVQFGTAWWLLTSIKNICDTSLLPEGSPWTCPGDEVFYNASIIWGIIGPRKMFTKEGIYPELNWFFLFGLLAPVPVWLLSRKYPDKKWIKLINIPVILGATSNMPPARSINYITWGAVGILFNFYIYRKYKGWWAKHAYIMGAALNAGVAFMGILLYFSLQSRNISGPLWWGLEDDDHCPLATCPTAPGIEVKGCTVS</sequence>
<evidence type="ECO:0000313" key="10">
    <source>
        <dbReference type="EMBL" id="KAL3503644.1"/>
    </source>
</evidence>
<dbReference type="GO" id="GO:0015833">
    <property type="term" value="P:peptide transport"/>
    <property type="evidence" value="ECO:0007669"/>
    <property type="project" value="UniProtKB-KW"/>
</dbReference>
<reference evidence="10 11" key="1">
    <citation type="submission" date="2024-11" db="EMBL/GenBank/DDBJ databases">
        <title>A near-complete genome assembly of Cinchona calisaya.</title>
        <authorList>
            <person name="Lian D.C."/>
            <person name="Zhao X.W."/>
            <person name="Wei L."/>
        </authorList>
    </citation>
    <scope>NUCLEOTIDE SEQUENCE [LARGE SCALE GENOMIC DNA]</scope>
    <source>
        <tissue evidence="10">Nenye</tissue>
    </source>
</reference>
<keyword evidence="8 9" id="KW-0472">Membrane</keyword>
<proteinExistence type="inferred from homology"/>
<dbReference type="GO" id="GO:0016020">
    <property type="term" value="C:membrane"/>
    <property type="evidence" value="ECO:0007669"/>
    <property type="project" value="UniProtKB-SubCell"/>
</dbReference>
<feature type="transmembrane region" description="Helical" evidence="9">
    <location>
        <begin position="51"/>
        <end position="73"/>
    </location>
</feature>
<keyword evidence="3" id="KW-0813">Transport</keyword>
<comment type="similarity">
    <text evidence="2">Belongs to the oligopeptide OPT transporter (TC 2.A.67.1) family.</text>
</comment>
<dbReference type="EMBL" id="JBJUIK010000015">
    <property type="protein sequence ID" value="KAL3503644.1"/>
    <property type="molecule type" value="Genomic_DNA"/>
</dbReference>
<dbReference type="Proteomes" id="UP001630127">
    <property type="component" value="Unassembled WGS sequence"/>
</dbReference>
<evidence type="ECO:0000256" key="5">
    <source>
        <dbReference type="ARBA" id="ARBA00022856"/>
    </source>
</evidence>
<feature type="transmembrane region" description="Helical" evidence="9">
    <location>
        <begin position="291"/>
        <end position="319"/>
    </location>
</feature>
<evidence type="ECO:0000256" key="9">
    <source>
        <dbReference type="SAM" id="Phobius"/>
    </source>
</evidence>
<feature type="transmembrane region" description="Helical" evidence="9">
    <location>
        <begin position="618"/>
        <end position="639"/>
    </location>
</feature>
<protein>
    <recommendedName>
        <fullName evidence="12">Oligopeptide transporter</fullName>
    </recommendedName>
</protein>
<feature type="transmembrane region" description="Helical" evidence="9">
    <location>
        <begin position="384"/>
        <end position="404"/>
    </location>
</feature>
<evidence type="ECO:0000256" key="4">
    <source>
        <dbReference type="ARBA" id="ARBA00022692"/>
    </source>
</evidence>
<comment type="caution">
    <text evidence="10">The sequence shown here is derived from an EMBL/GenBank/DDBJ whole genome shotgun (WGS) entry which is preliminary data.</text>
</comment>
<evidence type="ECO:0000256" key="8">
    <source>
        <dbReference type="ARBA" id="ARBA00023136"/>
    </source>
</evidence>
<feature type="transmembrane region" description="Helical" evidence="9">
    <location>
        <begin position="353"/>
        <end position="372"/>
    </location>
</feature>
<evidence type="ECO:0000256" key="1">
    <source>
        <dbReference type="ARBA" id="ARBA00004141"/>
    </source>
</evidence>
<dbReference type="InterPro" id="IPR004648">
    <property type="entry name" value="Oligpept_transpt"/>
</dbReference>
<feature type="transmembrane region" description="Helical" evidence="9">
    <location>
        <begin position="468"/>
        <end position="490"/>
    </location>
</feature>
<keyword evidence="6" id="KW-0653">Protein transport</keyword>
<keyword evidence="11" id="KW-1185">Reference proteome</keyword>
<feature type="transmembrane region" description="Helical" evidence="9">
    <location>
        <begin position="100"/>
        <end position="126"/>
    </location>
</feature>
<dbReference type="AlphaFoldDB" id="A0ABD2YC13"/>
<feature type="transmembrane region" description="Helical" evidence="9">
    <location>
        <begin position="589"/>
        <end position="606"/>
    </location>
</feature>
<feature type="transmembrane region" description="Helical" evidence="9">
    <location>
        <begin position="133"/>
        <end position="150"/>
    </location>
</feature>
<keyword evidence="5" id="KW-0571">Peptide transport</keyword>
<keyword evidence="7 9" id="KW-1133">Transmembrane helix</keyword>
<comment type="subcellular location">
    <subcellularLocation>
        <location evidence="1">Membrane</location>
        <topology evidence="1">Multi-pass membrane protein</topology>
    </subcellularLocation>
</comment>
<feature type="transmembrane region" description="Helical" evidence="9">
    <location>
        <begin position="541"/>
        <end position="559"/>
    </location>
</feature>
<evidence type="ECO:0000256" key="6">
    <source>
        <dbReference type="ARBA" id="ARBA00022927"/>
    </source>
</evidence>
<dbReference type="Pfam" id="PF03169">
    <property type="entry name" value="OPT"/>
    <property type="match status" value="2"/>
</dbReference>
<name>A0ABD2YC13_9GENT</name>
<dbReference type="PANTHER" id="PTHR22601">
    <property type="entry name" value="ISP4 LIKE PROTEIN"/>
    <property type="match status" value="1"/>
</dbReference>
<dbReference type="GO" id="GO:0015031">
    <property type="term" value="P:protein transport"/>
    <property type="evidence" value="ECO:0007669"/>
    <property type="project" value="UniProtKB-KW"/>
</dbReference>
<dbReference type="NCBIfam" id="TIGR00728">
    <property type="entry name" value="OPT_sfam"/>
    <property type="match status" value="2"/>
</dbReference>
<organism evidence="10 11">
    <name type="scientific">Cinchona calisaya</name>
    <dbReference type="NCBI Taxonomy" id="153742"/>
    <lineage>
        <taxon>Eukaryota</taxon>
        <taxon>Viridiplantae</taxon>
        <taxon>Streptophyta</taxon>
        <taxon>Embryophyta</taxon>
        <taxon>Tracheophyta</taxon>
        <taxon>Spermatophyta</taxon>
        <taxon>Magnoliopsida</taxon>
        <taxon>eudicotyledons</taxon>
        <taxon>Gunneridae</taxon>
        <taxon>Pentapetalae</taxon>
        <taxon>asterids</taxon>
        <taxon>lamiids</taxon>
        <taxon>Gentianales</taxon>
        <taxon>Rubiaceae</taxon>
        <taxon>Cinchonoideae</taxon>
        <taxon>Cinchoneae</taxon>
        <taxon>Cinchona</taxon>
    </lineage>
</organism>
<evidence type="ECO:0000256" key="7">
    <source>
        <dbReference type="ARBA" id="ARBA00022989"/>
    </source>
</evidence>
<dbReference type="InterPro" id="IPR004813">
    <property type="entry name" value="OPT"/>
</dbReference>
<accession>A0ABD2YC13</accession>
<evidence type="ECO:0000313" key="11">
    <source>
        <dbReference type="Proteomes" id="UP001630127"/>
    </source>
</evidence>
<evidence type="ECO:0000256" key="3">
    <source>
        <dbReference type="ARBA" id="ARBA00022448"/>
    </source>
</evidence>
<evidence type="ECO:0008006" key="12">
    <source>
        <dbReference type="Google" id="ProtNLM"/>
    </source>
</evidence>
<keyword evidence="4 9" id="KW-0812">Transmembrane</keyword>